<reference evidence="2" key="1">
    <citation type="submission" date="2020-09" db="EMBL/GenBank/DDBJ databases">
        <title>Iningainema tapete sp. nov. (Scytonemataceae, Cyanobacteria) from greenhouses in central Florida (USA) produces two types of nodularin with biosynthetic potential for microcystin-LR and anabaenopeptins.</title>
        <authorList>
            <person name="Berthold D.E."/>
            <person name="Lefler F.W."/>
            <person name="Huang I.-S."/>
            <person name="Abdulla H."/>
            <person name="Zimba P.V."/>
            <person name="Laughinghouse H.D. IV."/>
        </authorList>
    </citation>
    <scope>NUCLEOTIDE SEQUENCE</scope>
    <source>
        <strain evidence="2">BLCCT55</strain>
    </source>
</reference>
<dbReference type="EMBL" id="JACXAE010000118">
    <property type="protein sequence ID" value="MBD2777747.1"/>
    <property type="molecule type" value="Genomic_DNA"/>
</dbReference>
<feature type="transmembrane region" description="Helical" evidence="1">
    <location>
        <begin position="295"/>
        <end position="314"/>
    </location>
</feature>
<dbReference type="RefSeq" id="WP_190836815.1">
    <property type="nucleotide sequence ID" value="NZ_CAWPPI010000118.1"/>
</dbReference>
<keyword evidence="1" id="KW-1133">Transmembrane helix</keyword>
<evidence type="ECO:0000313" key="3">
    <source>
        <dbReference type="Proteomes" id="UP000629098"/>
    </source>
</evidence>
<organism evidence="2 3">
    <name type="scientific">Iningainema tapete BLCC-T55</name>
    <dbReference type="NCBI Taxonomy" id="2748662"/>
    <lineage>
        <taxon>Bacteria</taxon>
        <taxon>Bacillati</taxon>
        <taxon>Cyanobacteriota</taxon>
        <taxon>Cyanophyceae</taxon>
        <taxon>Nostocales</taxon>
        <taxon>Scytonemataceae</taxon>
        <taxon>Iningainema tapete</taxon>
    </lineage>
</organism>
<sequence>MFKRNKNTAPDITKLSNQRKKIVFWQRIRFLGKQLLAQPVFQALLYPVFCGLVIILIFLVALIKYPNSGAAQTPAPITAPTAAVKPATKNPNAQTQCKINAYIMRLNNFNFAQGSFFIDTWLYANCNQPNALDFKSVYFPNAKDYKITYTSTAKVEEGTYVIANLQGTFEQNWDLRNYPFDRHKLQLFFEPSENVNDNSLVYESDMKYSKIHPDINLEDGWKITSFNVKSGSSHYISNFGDPRIKTDDFYFPKLMITFDIQRNSYMSFFKLTAGVYVTFAICLLCIFFDVSQNDLFTASLSLLVGCLFAVFVNLQVAQSMFGQVEEITLVDQIHIATMLFILFVGALQTFFHMLYKGEKKKNILRIERLVLGTILAVYVLMNIIFIAYAFMAG</sequence>
<dbReference type="GO" id="GO:0016020">
    <property type="term" value="C:membrane"/>
    <property type="evidence" value="ECO:0007669"/>
    <property type="project" value="InterPro"/>
</dbReference>
<keyword evidence="1" id="KW-0812">Transmembrane</keyword>
<feature type="transmembrane region" description="Helical" evidence="1">
    <location>
        <begin position="265"/>
        <end position="288"/>
    </location>
</feature>
<proteinExistence type="predicted"/>
<gene>
    <name evidence="2" type="ORF">ICL16_38330</name>
</gene>
<dbReference type="GO" id="GO:0005230">
    <property type="term" value="F:extracellular ligand-gated monoatomic ion channel activity"/>
    <property type="evidence" value="ECO:0007669"/>
    <property type="project" value="InterPro"/>
</dbReference>
<evidence type="ECO:0000313" key="2">
    <source>
        <dbReference type="EMBL" id="MBD2777747.1"/>
    </source>
</evidence>
<feature type="transmembrane region" description="Helical" evidence="1">
    <location>
        <begin position="43"/>
        <end position="63"/>
    </location>
</feature>
<name>A0A8J6XQL4_9CYAN</name>
<accession>A0A8J6XQL4</accession>
<evidence type="ECO:0000256" key="1">
    <source>
        <dbReference type="SAM" id="Phobius"/>
    </source>
</evidence>
<keyword evidence="3" id="KW-1185">Reference proteome</keyword>
<feature type="transmembrane region" description="Helical" evidence="1">
    <location>
        <begin position="334"/>
        <end position="357"/>
    </location>
</feature>
<feature type="transmembrane region" description="Helical" evidence="1">
    <location>
        <begin position="369"/>
        <end position="391"/>
    </location>
</feature>
<comment type="caution">
    <text evidence="2">The sequence shown here is derived from an EMBL/GenBank/DDBJ whole genome shotgun (WGS) entry which is preliminary data.</text>
</comment>
<dbReference type="AlphaFoldDB" id="A0A8J6XQL4"/>
<dbReference type="Proteomes" id="UP000629098">
    <property type="component" value="Unassembled WGS sequence"/>
</dbReference>
<protein>
    <submittedName>
        <fullName evidence="2">Uncharacterized protein</fullName>
    </submittedName>
</protein>
<dbReference type="InterPro" id="IPR036734">
    <property type="entry name" value="Neur_chan_lig-bd_sf"/>
</dbReference>
<dbReference type="Gene3D" id="2.70.170.10">
    <property type="entry name" value="Neurotransmitter-gated ion-channel ligand-binding domain"/>
    <property type="match status" value="1"/>
</dbReference>
<keyword evidence="1" id="KW-0472">Membrane</keyword>